<proteinExistence type="predicted"/>
<dbReference type="EMBL" id="CAUYUJ010022142">
    <property type="protein sequence ID" value="CAK0909146.1"/>
    <property type="molecule type" value="Genomic_DNA"/>
</dbReference>
<accession>A0ABN9YCK2</accession>
<dbReference type="InterPro" id="IPR036705">
    <property type="entry name" value="Ribosyl_crysJ1_sf"/>
</dbReference>
<evidence type="ECO:0000313" key="1">
    <source>
        <dbReference type="EMBL" id="CAK0909146.1"/>
    </source>
</evidence>
<keyword evidence="2" id="KW-1185">Reference proteome</keyword>
<dbReference type="SUPFAM" id="SSF101478">
    <property type="entry name" value="ADP-ribosylglycohydrolase"/>
    <property type="match status" value="1"/>
</dbReference>
<sequence length="155" mass="15777">MGTGGSREPSVGMRAAKPAAAAARPVAAGMAEAAEGAALRCGEAGVATALDRIRGALWGLYIGDAMAMPSHWYYGGAAQVARDYGGPIRGYVQPRKELAGSIMNKSSTGGGGRGSDSGEIIGAVINHGKKQFWTARGSDSSCVAHNVCHGLLARF</sequence>
<comment type="caution">
    <text evidence="1">The sequence shown here is derived from an EMBL/GenBank/DDBJ whole genome shotgun (WGS) entry which is preliminary data.</text>
</comment>
<name>A0ABN9YCK2_9DINO</name>
<organism evidence="1 2">
    <name type="scientific">Prorocentrum cordatum</name>
    <dbReference type="NCBI Taxonomy" id="2364126"/>
    <lineage>
        <taxon>Eukaryota</taxon>
        <taxon>Sar</taxon>
        <taxon>Alveolata</taxon>
        <taxon>Dinophyceae</taxon>
        <taxon>Prorocentrales</taxon>
        <taxon>Prorocentraceae</taxon>
        <taxon>Prorocentrum</taxon>
    </lineage>
</organism>
<dbReference type="Proteomes" id="UP001189429">
    <property type="component" value="Unassembled WGS sequence"/>
</dbReference>
<reference evidence="1" key="1">
    <citation type="submission" date="2023-10" db="EMBL/GenBank/DDBJ databases">
        <authorList>
            <person name="Chen Y."/>
            <person name="Shah S."/>
            <person name="Dougan E. K."/>
            <person name="Thang M."/>
            <person name="Chan C."/>
        </authorList>
    </citation>
    <scope>NUCLEOTIDE SEQUENCE [LARGE SCALE GENOMIC DNA]</scope>
</reference>
<gene>
    <name evidence="1" type="ORF">PCOR1329_LOCUS83641</name>
</gene>
<protein>
    <submittedName>
        <fullName evidence="1">Uncharacterized protein</fullName>
    </submittedName>
</protein>
<dbReference type="Gene3D" id="1.10.4080.10">
    <property type="entry name" value="ADP-ribosylation/Crystallin J1"/>
    <property type="match status" value="1"/>
</dbReference>
<evidence type="ECO:0000313" key="2">
    <source>
        <dbReference type="Proteomes" id="UP001189429"/>
    </source>
</evidence>